<dbReference type="GO" id="GO:0005737">
    <property type="term" value="C:cytoplasm"/>
    <property type="evidence" value="ECO:0007669"/>
    <property type="project" value="TreeGrafter"/>
</dbReference>
<evidence type="ECO:0000256" key="5">
    <source>
        <dbReference type="ARBA" id="ARBA00023002"/>
    </source>
</evidence>
<evidence type="ECO:0000313" key="12">
    <source>
        <dbReference type="Proteomes" id="UP000002498"/>
    </source>
</evidence>
<feature type="region of interest" description="Disordered" evidence="7">
    <location>
        <begin position="31"/>
        <end position="65"/>
    </location>
</feature>
<dbReference type="InterPro" id="IPR009100">
    <property type="entry name" value="AcylCoA_DH/oxidase_NM_dom_sf"/>
</dbReference>
<dbReference type="InterPro" id="IPR009075">
    <property type="entry name" value="AcylCo_DH/oxidase_C"/>
</dbReference>
<dbReference type="HOGENOM" id="CLU_018204_4_1_1"/>
<keyword evidence="12" id="KW-1185">Reference proteome</keyword>
<dbReference type="GO" id="GO:0050660">
    <property type="term" value="F:flavin adenine dinucleotide binding"/>
    <property type="evidence" value="ECO:0007669"/>
    <property type="project" value="InterPro"/>
</dbReference>
<dbReference type="GO" id="GO:0003995">
    <property type="term" value="F:acyl-CoA dehydrogenase activity"/>
    <property type="evidence" value="ECO:0007669"/>
    <property type="project" value="TreeGrafter"/>
</dbReference>
<evidence type="ECO:0000259" key="9">
    <source>
        <dbReference type="Pfam" id="PF02770"/>
    </source>
</evidence>
<keyword evidence="3 6" id="KW-0285">Flavoprotein</keyword>
<evidence type="ECO:0000256" key="7">
    <source>
        <dbReference type="SAM" id="MobiDB-lite"/>
    </source>
</evidence>
<dbReference type="InterPro" id="IPR046373">
    <property type="entry name" value="Acyl-CoA_Oxase/DH_mid-dom_sf"/>
</dbReference>
<dbReference type="Pfam" id="PF02771">
    <property type="entry name" value="Acyl-CoA_dh_N"/>
    <property type="match status" value="1"/>
</dbReference>
<feature type="domain" description="Acyl-CoA oxidase/dehydrogenase middle" evidence="9">
    <location>
        <begin position="295"/>
        <end position="389"/>
    </location>
</feature>
<evidence type="ECO:0000259" key="8">
    <source>
        <dbReference type="Pfam" id="PF00441"/>
    </source>
</evidence>
<dbReference type="InterPro" id="IPR037069">
    <property type="entry name" value="AcylCoA_DH/ox_N_sf"/>
</dbReference>
<protein>
    <submittedName>
        <fullName evidence="11">Acyl-CoA dehydrogenase</fullName>
    </submittedName>
</protein>
<dbReference type="InterPro" id="IPR006091">
    <property type="entry name" value="Acyl-CoA_Oxase/DH_mid-dom"/>
</dbReference>
<feature type="domain" description="Acyl-CoA dehydrogenase/oxidase C-terminal" evidence="8">
    <location>
        <begin position="401"/>
        <end position="553"/>
    </location>
</feature>
<dbReference type="KEGG" id="maj:MAA_03406"/>
<dbReference type="SUPFAM" id="SSF56645">
    <property type="entry name" value="Acyl-CoA dehydrogenase NM domain-like"/>
    <property type="match status" value="1"/>
</dbReference>
<evidence type="ECO:0000256" key="2">
    <source>
        <dbReference type="ARBA" id="ARBA00009347"/>
    </source>
</evidence>
<name>E9ETQ7_METRA</name>
<dbReference type="Gene3D" id="2.40.110.10">
    <property type="entry name" value="Butyryl-CoA Dehydrogenase, subunit A, domain 2"/>
    <property type="match status" value="1"/>
</dbReference>
<evidence type="ECO:0000256" key="4">
    <source>
        <dbReference type="ARBA" id="ARBA00022827"/>
    </source>
</evidence>
<dbReference type="AlphaFoldDB" id="E9ETQ7"/>
<sequence>MRIIQRPLVNSSPMQLAGWSSVLAVTAVGPPLPKSGVQGDQRRREMGASRCTGTPSLGNPKLPHLEPHPTWLHDRADAPALPTGCRQQSVSKSANGAGAVLLQPHITSIPSISHLAPPRPLIALAQNNHISSIATAKMPVDPKLHVDESIPWSEPAWLRGVHSPYYTSTHRELQRAVRQYVDTHLLPSALEWEEKGDVPPEEAERFCKSGIPFVDIPEPYRPADIPNIGGIPRAELDAFHFLIMSDEMSRVEGGVGIALAGASSIGAPPIVNCGTEEQKRKWLPGLFTRKTNFSLGITEPSGGSDVARIKTTAEKTPDGKFYIVNGVKKWITGTPWATHMTTAVRTGRPGMKGVSLLVIPMDSPGIMHQKIQNSGQNAGGASFVYLENVRVPVENLLGEENEGFMIIMKNFNKERFLLTVGCNRKARSCLAMSFQYAMKRETFGKPLIENQVIRRKLSEMAHRIEAHWAWLEQLAYHIKCSDLGWEDPQIASRVALLKVQGGQLIELAAREAAQIFGGAGYMKGGPGAAVEQINRDLRMLVVGGGSEEIIADLAVRLELAMMGGLGGAKL</sequence>
<evidence type="ECO:0000256" key="1">
    <source>
        <dbReference type="ARBA" id="ARBA00001974"/>
    </source>
</evidence>
<dbReference type="GO" id="GO:0033539">
    <property type="term" value="P:fatty acid beta-oxidation using acyl-CoA dehydrogenase"/>
    <property type="evidence" value="ECO:0007669"/>
    <property type="project" value="TreeGrafter"/>
</dbReference>
<dbReference type="EMBL" id="ADNJ02000003">
    <property type="protein sequence ID" value="EFZ00810.1"/>
    <property type="molecule type" value="Genomic_DNA"/>
</dbReference>
<gene>
    <name evidence="11" type="ORF">MAA_03406</name>
</gene>
<comment type="cofactor">
    <cofactor evidence="1 6">
        <name>FAD</name>
        <dbReference type="ChEBI" id="CHEBI:57692"/>
    </cofactor>
</comment>
<keyword evidence="5 6" id="KW-0560">Oxidoreductase</keyword>
<dbReference type="InterPro" id="IPR013786">
    <property type="entry name" value="AcylCoA_DH/ox_N"/>
</dbReference>
<dbReference type="Gene3D" id="1.10.540.10">
    <property type="entry name" value="Acyl-CoA dehydrogenase/oxidase, N-terminal domain"/>
    <property type="match status" value="1"/>
</dbReference>
<proteinExistence type="inferred from homology"/>
<reference evidence="11 12" key="2">
    <citation type="journal article" date="2014" name="Proc. Natl. Acad. Sci. U.S.A.">
        <title>Trajectory and genomic determinants of fungal-pathogen speciation and host adaptation.</title>
        <authorList>
            <person name="Hu X."/>
            <person name="Xiao G."/>
            <person name="Zheng P."/>
            <person name="Shang Y."/>
            <person name="Su Y."/>
            <person name="Zhang X."/>
            <person name="Liu X."/>
            <person name="Zhan S."/>
            <person name="St Leger R.J."/>
            <person name="Wang C."/>
        </authorList>
    </citation>
    <scope>GENOME REANNOTATION</scope>
    <source>
        <strain evidence="12">ARSEF 23 / ATCC MYA-3075</strain>
    </source>
</reference>
<organism evidence="11 12">
    <name type="scientific">Metarhizium robertsii (strain ARSEF 23 / ATCC MYA-3075)</name>
    <name type="common">Metarhizium anisopliae (strain ARSEF 23)</name>
    <dbReference type="NCBI Taxonomy" id="655844"/>
    <lineage>
        <taxon>Eukaryota</taxon>
        <taxon>Fungi</taxon>
        <taxon>Dikarya</taxon>
        <taxon>Ascomycota</taxon>
        <taxon>Pezizomycotina</taxon>
        <taxon>Sordariomycetes</taxon>
        <taxon>Hypocreomycetidae</taxon>
        <taxon>Hypocreales</taxon>
        <taxon>Clavicipitaceae</taxon>
        <taxon>Metarhizium</taxon>
    </lineage>
</organism>
<dbReference type="Pfam" id="PF00441">
    <property type="entry name" value="Acyl-CoA_dh_1"/>
    <property type="match status" value="1"/>
</dbReference>
<dbReference type="InterPro" id="IPR050741">
    <property type="entry name" value="Acyl-CoA_dehydrogenase"/>
</dbReference>
<dbReference type="SUPFAM" id="SSF47203">
    <property type="entry name" value="Acyl-CoA dehydrogenase C-terminal domain-like"/>
    <property type="match status" value="1"/>
</dbReference>
<feature type="domain" description="Acyl-CoA dehydrogenase/oxidase N-terminal" evidence="10">
    <location>
        <begin position="167"/>
        <end position="288"/>
    </location>
</feature>
<evidence type="ECO:0000313" key="11">
    <source>
        <dbReference type="EMBL" id="EFZ00810.1"/>
    </source>
</evidence>
<evidence type="ECO:0000256" key="6">
    <source>
        <dbReference type="RuleBase" id="RU362125"/>
    </source>
</evidence>
<evidence type="ECO:0000259" key="10">
    <source>
        <dbReference type="Pfam" id="PF02771"/>
    </source>
</evidence>
<dbReference type="PANTHER" id="PTHR48083:SF28">
    <property type="entry name" value="ACYL-COA DEHYDROGENASE FAMILY PROTEIN (AFU_ORTHOLOGUE AFUA_6G10880)-RELATED"/>
    <property type="match status" value="1"/>
</dbReference>
<accession>E9ETQ7</accession>
<dbReference type="GeneID" id="19257692"/>
<reference evidence="11 12" key="1">
    <citation type="journal article" date="2011" name="PLoS Genet.">
        <title>Genome sequencing and comparative transcriptomics of the model entomopathogenic fungi Metarhizium anisopliae and M. acridum.</title>
        <authorList>
            <person name="Gao Q."/>
            <person name="Jin K."/>
            <person name="Ying S.H."/>
            <person name="Zhang Y."/>
            <person name="Xiao G."/>
            <person name="Shang Y."/>
            <person name="Duan Z."/>
            <person name="Hu X."/>
            <person name="Xie X.Q."/>
            <person name="Zhou G."/>
            <person name="Peng G."/>
            <person name="Luo Z."/>
            <person name="Huang W."/>
            <person name="Wang B."/>
            <person name="Fang W."/>
            <person name="Wang S."/>
            <person name="Zhong Y."/>
            <person name="Ma L.J."/>
            <person name="St Leger R.J."/>
            <person name="Zhao G.P."/>
            <person name="Pei Y."/>
            <person name="Feng M.G."/>
            <person name="Xia Y."/>
            <person name="Wang C."/>
        </authorList>
    </citation>
    <scope>NUCLEOTIDE SEQUENCE [LARGE SCALE GENOMIC DNA]</scope>
    <source>
        <strain evidence="12">ARSEF 23 / ATCC MYA-3075</strain>
    </source>
</reference>
<dbReference type="Proteomes" id="UP000002498">
    <property type="component" value="Unassembled WGS sequence"/>
</dbReference>
<keyword evidence="4 6" id="KW-0274">FAD</keyword>
<dbReference type="Pfam" id="PF02770">
    <property type="entry name" value="Acyl-CoA_dh_M"/>
    <property type="match status" value="1"/>
</dbReference>
<comment type="caution">
    <text evidence="11">The sequence shown here is derived from an EMBL/GenBank/DDBJ whole genome shotgun (WGS) entry which is preliminary data.</text>
</comment>
<dbReference type="PANTHER" id="PTHR48083">
    <property type="entry name" value="MEDIUM-CHAIN SPECIFIC ACYL-COA DEHYDROGENASE, MITOCHONDRIAL-RELATED"/>
    <property type="match status" value="1"/>
</dbReference>
<dbReference type="Gene3D" id="1.20.140.10">
    <property type="entry name" value="Butyryl-CoA Dehydrogenase, subunit A, domain 3"/>
    <property type="match status" value="1"/>
</dbReference>
<evidence type="ECO:0000256" key="3">
    <source>
        <dbReference type="ARBA" id="ARBA00022630"/>
    </source>
</evidence>
<dbReference type="OrthoDB" id="10254877at2759"/>
<comment type="similarity">
    <text evidence="2 6">Belongs to the acyl-CoA dehydrogenase family.</text>
</comment>
<dbReference type="RefSeq" id="XP_007819595.1">
    <property type="nucleotide sequence ID" value="XM_007821404.1"/>
</dbReference>
<dbReference type="InterPro" id="IPR036250">
    <property type="entry name" value="AcylCo_DH-like_C"/>
</dbReference>